<accession>A0AAD8Z5S2</accession>
<feature type="compositionally biased region" description="Low complexity" evidence="3">
    <location>
        <begin position="428"/>
        <end position="447"/>
    </location>
</feature>
<keyword evidence="2" id="KW-0443">Lipid metabolism</keyword>
<dbReference type="EMBL" id="JAROKS010000020">
    <property type="protein sequence ID" value="KAK1791951.1"/>
    <property type="molecule type" value="Genomic_DNA"/>
</dbReference>
<feature type="compositionally biased region" description="Polar residues" evidence="3">
    <location>
        <begin position="449"/>
        <end position="468"/>
    </location>
</feature>
<evidence type="ECO:0008006" key="6">
    <source>
        <dbReference type="Google" id="ProtNLM"/>
    </source>
</evidence>
<evidence type="ECO:0000256" key="2">
    <source>
        <dbReference type="ARBA" id="ARBA00023098"/>
    </source>
</evidence>
<keyword evidence="5" id="KW-1185">Reference proteome</keyword>
<name>A0AAD8Z5S2_9TELE</name>
<evidence type="ECO:0000313" key="4">
    <source>
        <dbReference type="EMBL" id="KAK1791951.1"/>
    </source>
</evidence>
<evidence type="ECO:0000256" key="1">
    <source>
        <dbReference type="ARBA" id="ARBA00022801"/>
    </source>
</evidence>
<dbReference type="PANTHER" id="PTHR12187:SF3">
    <property type="entry name" value="INOSITOL POLYPHOSPHATE 4-PHOSPHATASE TYPE II"/>
    <property type="match status" value="1"/>
</dbReference>
<proteinExistence type="predicted"/>
<dbReference type="InterPro" id="IPR039034">
    <property type="entry name" value="INPP4"/>
</dbReference>
<comment type="caution">
    <text evidence="4">The sequence shown here is derived from an EMBL/GenBank/DDBJ whole genome shotgun (WGS) entry which is preliminary data.</text>
</comment>
<organism evidence="4 5">
    <name type="scientific">Electrophorus voltai</name>
    <dbReference type="NCBI Taxonomy" id="2609070"/>
    <lineage>
        <taxon>Eukaryota</taxon>
        <taxon>Metazoa</taxon>
        <taxon>Chordata</taxon>
        <taxon>Craniata</taxon>
        <taxon>Vertebrata</taxon>
        <taxon>Euteleostomi</taxon>
        <taxon>Actinopterygii</taxon>
        <taxon>Neopterygii</taxon>
        <taxon>Teleostei</taxon>
        <taxon>Ostariophysi</taxon>
        <taxon>Gymnotiformes</taxon>
        <taxon>Gymnotoidei</taxon>
        <taxon>Gymnotidae</taxon>
        <taxon>Electrophorus</taxon>
    </lineage>
</organism>
<dbReference type="PANTHER" id="PTHR12187">
    <property type="entry name" value="AGAP000124-PA"/>
    <property type="match status" value="1"/>
</dbReference>
<dbReference type="AlphaFoldDB" id="A0AAD8Z5S2"/>
<gene>
    <name evidence="4" type="ORF">P4O66_013923</name>
</gene>
<dbReference type="GO" id="GO:0016316">
    <property type="term" value="F:phosphatidylinositol-3,4-bisphosphate 4-phosphatase activity"/>
    <property type="evidence" value="ECO:0007669"/>
    <property type="project" value="InterPro"/>
</dbReference>
<dbReference type="GO" id="GO:0005737">
    <property type="term" value="C:cytoplasm"/>
    <property type="evidence" value="ECO:0007669"/>
    <property type="project" value="TreeGrafter"/>
</dbReference>
<dbReference type="Proteomes" id="UP001239994">
    <property type="component" value="Unassembled WGS sequence"/>
</dbReference>
<evidence type="ECO:0000313" key="5">
    <source>
        <dbReference type="Proteomes" id="UP001239994"/>
    </source>
</evidence>
<feature type="region of interest" description="Disordered" evidence="3">
    <location>
        <begin position="419"/>
        <end position="479"/>
    </location>
</feature>
<protein>
    <recommendedName>
        <fullName evidence="6">Inositol polyphosphate-4-phosphatase type II B</fullName>
    </recommendedName>
</protein>
<reference evidence="4" key="1">
    <citation type="submission" date="2023-03" db="EMBL/GenBank/DDBJ databases">
        <title>Electrophorus voltai genome.</title>
        <authorList>
            <person name="Bian C."/>
        </authorList>
    </citation>
    <scope>NUCLEOTIDE SEQUENCE</scope>
    <source>
        <strain evidence="4">CB-2022</strain>
        <tissue evidence="4">Muscle</tissue>
    </source>
</reference>
<evidence type="ECO:0000256" key="3">
    <source>
        <dbReference type="SAM" id="MobiDB-lite"/>
    </source>
</evidence>
<keyword evidence="1" id="KW-0378">Hydrolase</keyword>
<sequence length="1100" mass="121193">MLFKITTRLGWLAFSSHMPRVPMAAVCRLRMDQHGYTQDPWQETQQKLRVGCLGCAAAGPGMQQLVMASDVPAAVSIGSRGTVGTCHVSVAFRTSDDSASVGTVVVCRLKMGEVEDVEVEHVTADTHQKCTLVCESSHGTTNDKDSEPLLNEVFKSPVCKMYRFQTVDGAWLLVREQMSECALSFSLPRQLLNLFIQEDGCRVQELKDLGELSPHWDNLRTGVLTRYGQVIKAYQDTLAELEKHTGPSFKPSCSKGQKYLEFVPINLHTQRMRVTGPSKTDAVYDVITVGAPAAHHQGFKGGGLQRLLSRYEAEKKSECVIYSPPSYSTAYQCIYYPPEHTAKARDILSTVSQLQPLIGGLADHLLLTAQQHSAHGLRDALKSLALKTEQFVHALKDELVKSALLALHAARPGYVSKSHTSCPAMVDSTPSPAATPAVTPAVTPAPAESLNQSPESDTAVCNSVSASPGTEGGSVKHQDIPHHTEYDEEEWASYSSFHSPPLTILHSLLHSLSHTLLPSLRVEHSFTGWRDERICLIGEDRVWASVAKNLNRVMDVVDQLRRQDNTTQCPAVEQTLADVITSHSPGESCFTPLLLTSLLTLWLYTNTTPSGDVLLDQNLAQAASAPRWSYVSGSCAAEWSEQLCPLVAALKNCVNEVAERASKSMAFVLLQEAACSSPHGLQLQRRRDTVFSQALVALACGFIVRLYSGMEDTGFLQQLHSVGLVAQFESLLSTYSEEVGMLEDMEVAVSDLQKVTFRITEAPSDDPSKLQPTVSGRRLVVPLLLLAAIHDQLLCRADIQEEIIFLASVFQVFNLLQVGPLVVVRDQTHDNGVVSKLDNDGGAGSGCAVVGVQDHYTVDVPLPVQAFQTLPEELRKGKLLHVVPVLFNVGINEQQTFAERFGDISLQERINQRNFDILQAYYKSLRDKVPLESLPCFQTQTDVKELLETLGQNVVTKKRKNVEILWLAGAICRRLNGIRFTSCKSAKDRTSMSVTLEQCALLRDEHQLRKDYFTRALDCMRSSRQAQGEGAQWDDPEAGSVANHKPASRHFYPIALLLVSSHLLVKVLELYQALLVVSVDTGQHHTQTAEDTEKYTLQNT</sequence>